<accession>A0A6G3ZWM5</accession>
<feature type="domain" description="Nudix hydrolase" evidence="1">
    <location>
        <begin position="31"/>
        <end position="171"/>
    </location>
</feature>
<proteinExistence type="predicted"/>
<dbReference type="PROSITE" id="PS51462">
    <property type="entry name" value="NUDIX"/>
    <property type="match status" value="1"/>
</dbReference>
<dbReference type="GO" id="GO:0003824">
    <property type="term" value="F:catalytic activity"/>
    <property type="evidence" value="ECO:0007669"/>
    <property type="project" value="UniProtKB-ARBA"/>
</dbReference>
<dbReference type="PANTHER" id="PTHR10885:SF0">
    <property type="entry name" value="ISOPENTENYL-DIPHOSPHATE DELTA-ISOMERASE"/>
    <property type="match status" value="1"/>
</dbReference>
<dbReference type="Gene3D" id="3.90.79.10">
    <property type="entry name" value="Nucleoside Triphosphate Pyrophosphohydrolase"/>
    <property type="match status" value="1"/>
</dbReference>
<dbReference type="InterPro" id="IPR015797">
    <property type="entry name" value="NUDIX_hydrolase-like_dom_sf"/>
</dbReference>
<comment type="caution">
    <text evidence="2">The sequence shown here is derived from an EMBL/GenBank/DDBJ whole genome shotgun (WGS) entry which is preliminary data.</text>
</comment>
<sequence length="212" mass="24425">MNKQEEMFDIYDEQMNWIGIAPRSEVHAKGLWHCTFQCWIVSYEQTEPDLLLQLRSPDKDLFPNLLDISSAGHLAAGETVRDGVRELEEELGLQVDFEELVSCGTFIEEDFISEQLIDREICHVFVHRCDKSLESYILQPEEVSGIFAVKVSALEQLVHGQINVIEANGFQLSNEGQLIVNRKQISLTDLVPHPEAYFELLFRTLREQSWTK</sequence>
<dbReference type="EMBL" id="JAAIKC010000003">
    <property type="protein sequence ID" value="NEW06613.1"/>
    <property type="molecule type" value="Genomic_DNA"/>
</dbReference>
<protein>
    <submittedName>
        <fullName evidence="2">NUDIX domain-containing protein</fullName>
    </submittedName>
</protein>
<name>A0A6G3ZWM5_9BACL</name>
<gene>
    <name evidence="2" type="ORF">GK047_11370</name>
</gene>
<dbReference type="SUPFAM" id="SSF55811">
    <property type="entry name" value="Nudix"/>
    <property type="match status" value="1"/>
</dbReference>
<dbReference type="Pfam" id="PF00293">
    <property type="entry name" value="NUDIX"/>
    <property type="match status" value="1"/>
</dbReference>
<evidence type="ECO:0000259" key="1">
    <source>
        <dbReference type="PROSITE" id="PS51462"/>
    </source>
</evidence>
<organism evidence="2">
    <name type="scientific">Paenibacillus sp. SYP-B3998</name>
    <dbReference type="NCBI Taxonomy" id="2678564"/>
    <lineage>
        <taxon>Bacteria</taxon>
        <taxon>Bacillati</taxon>
        <taxon>Bacillota</taxon>
        <taxon>Bacilli</taxon>
        <taxon>Bacillales</taxon>
        <taxon>Paenibacillaceae</taxon>
        <taxon>Paenibacillus</taxon>
    </lineage>
</organism>
<dbReference type="InterPro" id="IPR000086">
    <property type="entry name" value="NUDIX_hydrolase_dom"/>
</dbReference>
<dbReference type="CDD" id="cd04692">
    <property type="entry name" value="NUDIX_Hydrolase"/>
    <property type="match status" value="1"/>
</dbReference>
<dbReference type="AlphaFoldDB" id="A0A6G3ZWM5"/>
<evidence type="ECO:0000313" key="2">
    <source>
        <dbReference type="EMBL" id="NEW06613.1"/>
    </source>
</evidence>
<dbReference type="RefSeq" id="WP_163945924.1">
    <property type="nucleotide sequence ID" value="NZ_JAAIKC010000003.1"/>
</dbReference>
<reference evidence="2" key="1">
    <citation type="submission" date="2020-02" db="EMBL/GenBank/DDBJ databases">
        <authorList>
            <person name="Shen X.-R."/>
            <person name="Zhang Y.-X."/>
        </authorList>
    </citation>
    <scope>NUCLEOTIDE SEQUENCE</scope>
    <source>
        <strain evidence="2">SYP-B3998</strain>
    </source>
</reference>
<dbReference type="PANTHER" id="PTHR10885">
    <property type="entry name" value="ISOPENTENYL-DIPHOSPHATE DELTA-ISOMERASE"/>
    <property type="match status" value="1"/>
</dbReference>